<accession>A0A5C7H0Z9</accession>
<dbReference type="AlphaFoldDB" id="A0A5C7H0Z9"/>
<keyword evidence="2" id="KW-1185">Reference proteome</keyword>
<evidence type="ECO:0000313" key="2">
    <source>
        <dbReference type="Proteomes" id="UP000323000"/>
    </source>
</evidence>
<organism evidence="1 2">
    <name type="scientific">Acer yangbiense</name>
    <dbReference type="NCBI Taxonomy" id="1000413"/>
    <lineage>
        <taxon>Eukaryota</taxon>
        <taxon>Viridiplantae</taxon>
        <taxon>Streptophyta</taxon>
        <taxon>Embryophyta</taxon>
        <taxon>Tracheophyta</taxon>
        <taxon>Spermatophyta</taxon>
        <taxon>Magnoliopsida</taxon>
        <taxon>eudicotyledons</taxon>
        <taxon>Gunneridae</taxon>
        <taxon>Pentapetalae</taxon>
        <taxon>rosids</taxon>
        <taxon>malvids</taxon>
        <taxon>Sapindales</taxon>
        <taxon>Sapindaceae</taxon>
        <taxon>Hippocastanoideae</taxon>
        <taxon>Acereae</taxon>
        <taxon>Acer</taxon>
    </lineage>
</organism>
<sequence length="94" mass="10420">MKQMEQQMEEDKATDLEAVADCQKQMQKAHKLLLNCMGTYRAFNPLTGLYIEGAVFVGCLQAVTIQEFTKGDRPAGTLKNITRGLAVLSVPLKM</sequence>
<gene>
    <name evidence="1" type="ORF">EZV62_023184</name>
</gene>
<dbReference type="OrthoDB" id="2148490at2759"/>
<proteinExistence type="predicted"/>
<dbReference type="Proteomes" id="UP000323000">
    <property type="component" value="Chromosome 11"/>
</dbReference>
<name>A0A5C7H0Z9_9ROSI</name>
<dbReference type="EMBL" id="VAHF01000011">
    <property type="protein sequence ID" value="TXG50660.1"/>
    <property type="molecule type" value="Genomic_DNA"/>
</dbReference>
<comment type="caution">
    <text evidence="1">The sequence shown here is derived from an EMBL/GenBank/DDBJ whole genome shotgun (WGS) entry which is preliminary data.</text>
</comment>
<protein>
    <submittedName>
        <fullName evidence="1">Uncharacterized protein</fullName>
    </submittedName>
</protein>
<evidence type="ECO:0000313" key="1">
    <source>
        <dbReference type="EMBL" id="TXG50660.1"/>
    </source>
</evidence>
<reference evidence="2" key="1">
    <citation type="journal article" date="2019" name="Gigascience">
        <title>De novo genome assembly of the endangered Acer yangbiense, a plant species with extremely small populations endemic to Yunnan Province, China.</title>
        <authorList>
            <person name="Yang J."/>
            <person name="Wariss H.M."/>
            <person name="Tao L."/>
            <person name="Zhang R."/>
            <person name="Yun Q."/>
            <person name="Hollingsworth P."/>
            <person name="Dao Z."/>
            <person name="Luo G."/>
            <person name="Guo H."/>
            <person name="Ma Y."/>
            <person name="Sun W."/>
        </authorList>
    </citation>
    <scope>NUCLEOTIDE SEQUENCE [LARGE SCALE GENOMIC DNA]</scope>
    <source>
        <strain evidence="2">cv. Malutang</strain>
    </source>
</reference>